<keyword evidence="1" id="KW-0812">Transmembrane</keyword>
<evidence type="ECO:0000313" key="2">
    <source>
        <dbReference type="EMBL" id="SPF48738.1"/>
    </source>
</evidence>
<evidence type="ECO:0008006" key="4">
    <source>
        <dbReference type="Google" id="ProtNLM"/>
    </source>
</evidence>
<dbReference type="OrthoDB" id="9815897at2"/>
<dbReference type="Pfam" id="PF10825">
    <property type="entry name" value="DUF2752"/>
    <property type="match status" value="1"/>
</dbReference>
<protein>
    <recommendedName>
        <fullName evidence="4">DUF2752 domain-containing protein</fullName>
    </recommendedName>
</protein>
<name>A0A2U3LA19_9BACT</name>
<reference evidence="3" key="1">
    <citation type="submission" date="2018-02" db="EMBL/GenBank/DDBJ databases">
        <authorList>
            <person name="Hausmann B."/>
        </authorList>
    </citation>
    <scope>NUCLEOTIDE SEQUENCE [LARGE SCALE GENOMIC DNA]</scope>
    <source>
        <strain evidence="3">Peat soil MAG SbA1</strain>
    </source>
</reference>
<gene>
    <name evidence="2" type="ORF">SBA1_880019</name>
</gene>
<dbReference type="AlphaFoldDB" id="A0A2U3LA19"/>
<evidence type="ECO:0000256" key="1">
    <source>
        <dbReference type="SAM" id="Phobius"/>
    </source>
</evidence>
<dbReference type="Proteomes" id="UP000238701">
    <property type="component" value="Unassembled WGS sequence"/>
</dbReference>
<dbReference type="EMBL" id="OMOD01000186">
    <property type="protein sequence ID" value="SPF48738.1"/>
    <property type="molecule type" value="Genomic_DNA"/>
</dbReference>
<feature type="transmembrane region" description="Helical" evidence="1">
    <location>
        <begin position="53"/>
        <end position="72"/>
    </location>
</feature>
<feature type="transmembrane region" description="Helical" evidence="1">
    <location>
        <begin position="118"/>
        <end position="135"/>
    </location>
</feature>
<feature type="transmembrane region" description="Helical" evidence="1">
    <location>
        <begin position="84"/>
        <end position="106"/>
    </location>
</feature>
<organism evidence="2 3">
    <name type="scientific">Candidatus Sulfotelmatobacter kueseliae</name>
    <dbReference type="NCBI Taxonomy" id="2042962"/>
    <lineage>
        <taxon>Bacteria</taxon>
        <taxon>Pseudomonadati</taxon>
        <taxon>Acidobacteriota</taxon>
        <taxon>Terriglobia</taxon>
        <taxon>Terriglobales</taxon>
        <taxon>Candidatus Korobacteraceae</taxon>
        <taxon>Candidatus Sulfotelmatobacter</taxon>
    </lineage>
</organism>
<sequence>MEINVCPPWMLAKLGVPSGKQPHVGILLSSLLALTISPILVRLPHFCLAQKILGIPCPGCGVMHSLIAISHLQFHQAWMFNPAGILLASYLAFQVFGRSLVLASVLSASGVSAMSKHGQAGVVAALFAVWLVRLINL</sequence>
<evidence type="ECO:0000313" key="3">
    <source>
        <dbReference type="Proteomes" id="UP000238701"/>
    </source>
</evidence>
<proteinExistence type="predicted"/>
<keyword evidence="1" id="KW-1133">Transmembrane helix</keyword>
<accession>A0A2U3LA19</accession>
<dbReference type="InterPro" id="IPR021215">
    <property type="entry name" value="DUF2752"/>
</dbReference>
<keyword evidence="1" id="KW-0472">Membrane</keyword>
<feature type="transmembrane region" description="Helical" evidence="1">
    <location>
        <begin position="23"/>
        <end position="41"/>
    </location>
</feature>